<dbReference type="Pfam" id="PF00589">
    <property type="entry name" value="Phage_integrase"/>
    <property type="match status" value="1"/>
</dbReference>
<keyword evidence="3" id="KW-0233">DNA recombination</keyword>
<dbReference type="InterPro" id="IPR011010">
    <property type="entry name" value="DNA_brk_join_enz"/>
</dbReference>
<accession>C9MPR0</accession>
<gene>
    <name evidence="7" type="ORF">HMPREF0973_01601</name>
</gene>
<dbReference type="GO" id="GO:0006310">
    <property type="term" value="P:DNA recombination"/>
    <property type="evidence" value="ECO:0007669"/>
    <property type="project" value="UniProtKB-KW"/>
</dbReference>
<sequence>MEKVLLKSINFNIRNDKDKNNYTLIYLVLYVGEKGKNKQYKLPFAKVIAKYWNSKQQLPILTAKGMSSEMKQQQLTINQLITDIKCTLCVGNSYTIDEIRKLIENKTINIISQNEYGTLKNKGYITGVDDNESNYKEKLPKCQVLIKNKNKMPITAQFISAKRTPKATKAIKRVFKNWKENSPKSEGTLNQYYYDLMAWVKWVEKTNQRDGYSLFNVDGVIAYREYLTKKGVKPDTINYKLRLLCQVINELAATNERKKGINYIEPKLVLLKNFVKNKKQKEEITSEDITSFKVVECFNESEEFYKNLFLLQIATGQRVSDLYTILQGEYQVISNGVKIFIKVVNKKGSRPKMNNYKFSYIELTTEVKGLIEILQKSKVKESCYNFLRKEYNVILKKLFERANITRNSVNGKPLFKEISSHYGRHTFATQQVRNTTDKGSIAKMMGCTEQMITNVYMHQSDMDIINSISQAQGGTIN</sequence>
<dbReference type="Gene3D" id="1.10.443.10">
    <property type="entry name" value="Intergrase catalytic core"/>
    <property type="match status" value="1"/>
</dbReference>
<keyword evidence="1" id="KW-0229">DNA integration</keyword>
<dbReference type="GO" id="GO:0003677">
    <property type="term" value="F:DNA binding"/>
    <property type="evidence" value="ECO:0007669"/>
    <property type="project" value="UniProtKB-UniRule"/>
</dbReference>
<evidence type="ECO:0000313" key="8">
    <source>
        <dbReference type="Proteomes" id="UP000003327"/>
    </source>
</evidence>
<dbReference type="GO" id="GO:0015074">
    <property type="term" value="P:DNA integration"/>
    <property type="evidence" value="ECO:0007669"/>
    <property type="project" value="UniProtKB-KW"/>
</dbReference>
<evidence type="ECO:0000256" key="2">
    <source>
        <dbReference type="ARBA" id="ARBA00023125"/>
    </source>
</evidence>
<dbReference type="PROSITE" id="PS51898">
    <property type="entry name" value="TYR_RECOMBINASE"/>
    <property type="match status" value="1"/>
</dbReference>
<evidence type="ECO:0000259" key="5">
    <source>
        <dbReference type="PROSITE" id="PS51898"/>
    </source>
</evidence>
<dbReference type="HOGENOM" id="CLU_572187_0_0_10"/>
<dbReference type="PROSITE" id="PS51900">
    <property type="entry name" value="CB"/>
    <property type="match status" value="1"/>
</dbReference>
<protein>
    <submittedName>
        <fullName evidence="7">Site-specific recombinase, phage integrase family</fullName>
    </submittedName>
</protein>
<dbReference type="Gene3D" id="1.10.150.130">
    <property type="match status" value="1"/>
</dbReference>
<feature type="domain" description="Core-binding (CB)" evidence="6">
    <location>
        <begin position="169"/>
        <end position="252"/>
    </location>
</feature>
<dbReference type="InterPro" id="IPR044068">
    <property type="entry name" value="CB"/>
</dbReference>
<evidence type="ECO:0000313" key="7">
    <source>
        <dbReference type="EMBL" id="EEX18413.1"/>
    </source>
</evidence>
<proteinExistence type="predicted"/>
<keyword evidence="2 4" id="KW-0238">DNA-binding</keyword>
<dbReference type="InterPro" id="IPR010998">
    <property type="entry name" value="Integrase_recombinase_N"/>
</dbReference>
<reference evidence="7 8" key="1">
    <citation type="submission" date="2009-09" db="EMBL/GenBank/DDBJ databases">
        <authorList>
            <person name="Weinstock G."/>
            <person name="Sodergren E."/>
            <person name="Clifton S."/>
            <person name="Fulton L."/>
            <person name="Fulton B."/>
            <person name="Courtney L."/>
            <person name="Fronick C."/>
            <person name="Harrison M."/>
            <person name="Strong C."/>
            <person name="Farmer C."/>
            <person name="Delahaunty K."/>
            <person name="Markovic C."/>
            <person name="Hall O."/>
            <person name="Minx P."/>
            <person name="Tomlinson C."/>
            <person name="Mitreva M."/>
            <person name="Nelson J."/>
            <person name="Hou S."/>
            <person name="Wollam A."/>
            <person name="Pepin K.H."/>
            <person name="Johnson M."/>
            <person name="Bhonagiri V."/>
            <person name="Nash W.E."/>
            <person name="Warren W."/>
            <person name="Chinwalla A."/>
            <person name="Mardis E.R."/>
            <person name="Wilson R.K."/>
        </authorList>
    </citation>
    <scope>NUCLEOTIDE SEQUENCE [LARGE SCALE GENOMIC DNA]</scope>
    <source>
        <strain evidence="7 8">F0319</strain>
    </source>
</reference>
<evidence type="ECO:0000256" key="4">
    <source>
        <dbReference type="PROSITE-ProRule" id="PRU01248"/>
    </source>
</evidence>
<dbReference type="InterPro" id="IPR013762">
    <property type="entry name" value="Integrase-like_cat_sf"/>
</dbReference>
<dbReference type="AlphaFoldDB" id="C9MPR0"/>
<name>C9MPR0_9BACT</name>
<dbReference type="InterPro" id="IPR002104">
    <property type="entry name" value="Integrase_catalytic"/>
</dbReference>
<dbReference type="RefSeq" id="WP_004383273.1">
    <property type="nucleotide sequence ID" value="NZ_GG698714.1"/>
</dbReference>
<keyword evidence="8" id="KW-1185">Reference proteome</keyword>
<comment type="caution">
    <text evidence="7">The sequence shown here is derived from an EMBL/GenBank/DDBJ whole genome shotgun (WGS) entry which is preliminary data.</text>
</comment>
<dbReference type="OrthoDB" id="1074561at2"/>
<dbReference type="EMBL" id="ACVA01000036">
    <property type="protein sequence ID" value="EEX18413.1"/>
    <property type="molecule type" value="Genomic_DNA"/>
</dbReference>
<evidence type="ECO:0000256" key="1">
    <source>
        <dbReference type="ARBA" id="ARBA00022908"/>
    </source>
</evidence>
<dbReference type="SUPFAM" id="SSF56349">
    <property type="entry name" value="DNA breaking-rejoining enzymes"/>
    <property type="match status" value="1"/>
</dbReference>
<evidence type="ECO:0000256" key="3">
    <source>
        <dbReference type="ARBA" id="ARBA00023172"/>
    </source>
</evidence>
<dbReference type="Proteomes" id="UP000003327">
    <property type="component" value="Unassembled WGS sequence"/>
</dbReference>
<evidence type="ECO:0000259" key="6">
    <source>
        <dbReference type="PROSITE" id="PS51900"/>
    </source>
</evidence>
<dbReference type="STRING" id="649761.HMPREF0973_01601"/>
<organism evidence="7 8">
    <name type="scientific">Prevotella veroralis F0319</name>
    <dbReference type="NCBI Taxonomy" id="649761"/>
    <lineage>
        <taxon>Bacteria</taxon>
        <taxon>Pseudomonadati</taxon>
        <taxon>Bacteroidota</taxon>
        <taxon>Bacteroidia</taxon>
        <taxon>Bacteroidales</taxon>
        <taxon>Prevotellaceae</taxon>
        <taxon>Prevotella</taxon>
    </lineage>
</organism>
<feature type="domain" description="Tyr recombinase" evidence="5">
    <location>
        <begin position="279"/>
        <end position="470"/>
    </location>
</feature>